<dbReference type="InterPro" id="IPR037523">
    <property type="entry name" value="VOC_core"/>
</dbReference>
<sequence>MLDHVFITVKDLGRSIAFYETALQPLGIEHVIDYDGKDGPEGHPDLKGFGRDGRVFFWLRQGDADAKAAHIGFVAKSEAEVNAFHEAAMAAGATDNGPPGARLYYDPRYYAANVFDPDGYSLEAVYKSWQHGQS</sequence>
<dbReference type="Proteomes" id="UP001371305">
    <property type="component" value="Unassembled WGS sequence"/>
</dbReference>
<protein>
    <submittedName>
        <fullName evidence="2">VOC family protein</fullName>
    </submittedName>
</protein>
<dbReference type="InterPro" id="IPR004360">
    <property type="entry name" value="Glyas_Fos-R_dOase_dom"/>
</dbReference>
<dbReference type="RefSeq" id="WP_341404625.1">
    <property type="nucleotide sequence ID" value="NZ_JBBUKT010000003.1"/>
</dbReference>
<evidence type="ECO:0000259" key="1">
    <source>
        <dbReference type="PROSITE" id="PS51819"/>
    </source>
</evidence>
<reference evidence="2 3" key="1">
    <citation type="submission" date="2024-04" db="EMBL/GenBank/DDBJ databases">
        <title>Luteolibacter sp. isolated from soil.</title>
        <authorList>
            <person name="An J."/>
        </authorList>
    </citation>
    <scope>NUCLEOTIDE SEQUENCE [LARGE SCALE GENOMIC DNA]</scope>
    <source>
        <strain evidence="2 3">Y139</strain>
    </source>
</reference>
<accession>A0ABU9ATY5</accession>
<dbReference type="PROSITE" id="PS51819">
    <property type="entry name" value="VOC"/>
    <property type="match status" value="1"/>
</dbReference>
<dbReference type="CDD" id="cd07262">
    <property type="entry name" value="VOC_like"/>
    <property type="match status" value="1"/>
</dbReference>
<name>A0ABU9ATY5_9BACT</name>
<comment type="caution">
    <text evidence="2">The sequence shown here is derived from an EMBL/GenBank/DDBJ whole genome shotgun (WGS) entry which is preliminary data.</text>
</comment>
<dbReference type="Pfam" id="PF00903">
    <property type="entry name" value="Glyoxalase"/>
    <property type="match status" value="1"/>
</dbReference>
<gene>
    <name evidence="2" type="ORF">WKV53_10970</name>
</gene>
<dbReference type="PANTHER" id="PTHR35006:SF2">
    <property type="entry name" value="GLYOXALASE FAMILY PROTEIN (AFU_ORTHOLOGUE AFUA_5G14830)"/>
    <property type="match status" value="1"/>
</dbReference>
<dbReference type="PANTHER" id="PTHR35006">
    <property type="entry name" value="GLYOXALASE FAMILY PROTEIN (AFU_ORTHOLOGUE AFUA_5G14830)"/>
    <property type="match status" value="1"/>
</dbReference>
<dbReference type="Gene3D" id="3.10.180.10">
    <property type="entry name" value="2,3-Dihydroxybiphenyl 1,2-Dioxygenase, domain 1"/>
    <property type="match status" value="1"/>
</dbReference>
<proteinExistence type="predicted"/>
<feature type="domain" description="VOC" evidence="1">
    <location>
        <begin position="1"/>
        <end position="127"/>
    </location>
</feature>
<keyword evidence="3" id="KW-1185">Reference proteome</keyword>
<organism evidence="2 3">
    <name type="scientific">Luteolibacter soli</name>
    <dbReference type="NCBI Taxonomy" id="3135280"/>
    <lineage>
        <taxon>Bacteria</taxon>
        <taxon>Pseudomonadati</taxon>
        <taxon>Verrucomicrobiota</taxon>
        <taxon>Verrucomicrobiia</taxon>
        <taxon>Verrucomicrobiales</taxon>
        <taxon>Verrucomicrobiaceae</taxon>
        <taxon>Luteolibacter</taxon>
    </lineage>
</organism>
<evidence type="ECO:0000313" key="3">
    <source>
        <dbReference type="Proteomes" id="UP001371305"/>
    </source>
</evidence>
<dbReference type="EMBL" id="JBBUKT010000003">
    <property type="protein sequence ID" value="MEK7951023.1"/>
    <property type="molecule type" value="Genomic_DNA"/>
</dbReference>
<evidence type="ECO:0000313" key="2">
    <source>
        <dbReference type="EMBL" id="MEK7951023.1"/>
    </source>
</evidence>
<dbReference type="SUPFAM" id="SSF54593">
    <property type="entry name" value="Glyoxalase/Bleomycin resistance protein/Dihydroxybiphenyl dioxygenase"/>
    <property type="match status" value="1"/>
</dbReference>
<dbReference type="InterPro" id="IPR029068">
    <property type="entry name" value="Glyas_Bleomycin-R_OHBP_Dase"/>
</dbReference>